<dbReference type="InterPro" id="IPR036388">
    <property type="entry name" value="WH-like_DNA-bd_sf"/>
</dbReference>
<evidence type="ECO:0000313" key="6">
    <source>
        <dbReference type="Proteomes" id="UP000029228"/>
    </source>
</evidence>
<dbReference type="OrthoDB" id="9028214at2"/>
<dbReference type="PRINTS" id="PR00035">
    <property type="entry name" value="HTHGNTR"/>
</dbReference>
<dbReference type="EMBL" id="BBMR01000006">
    <property type="protein sequence ID" value="GAL20441.1"/>
    <property type="molecule type" value="Genomic_DNA"/>
</dbReference>
<protein>
    <submittedName>
        <fullName evidence="5">Transcriptional regulator GntR family</fullName>
    </submittedName>
</protein>
<evidence type="ECO:0000256" key="2">
    <source>
        <dbReference type="ARBA" id="ARBA00023125"/>
    </source>
</evidence>
<dbReference type="SMART" id="SM00345">
    <property type="entry name" value="HTH_GNTR"/>
    <property type="match status" value="1"/>
</dbReference>
<dbReference type="PROSITE" id="PS50949">
    <property type="entry name" value="HTH_GNTR"/>
    <property type="match status" value="1"/>
</dbReference>
<evidence type="ECO:0000256" key="3">
    <source>
        <dbReference type="ARBA" id="ARBA00023163"/>
    </source>
</evidence>
<keyword evidence="6" id="KW-1185">Reference proteome</keyword>
<dbReference type="CDD" id="cd07377">
    <property type="entry name" value="WHTH_GntR"/>
    <property type="match status" value="1"/>
</dbReference>
<keyword evidence="1" id="KW-0805">Transcription regulation</keyword>
<gene>
    <name evidence="5" type="ORF">JCM19235_3443</name>
</gene>
<dbReference type="Proteomes" id="UP000029228">
    <property type="component" value="Unassembled WGS sequence"/>
</dbReference>
<dbReference type="GO" id="GO:0003700">
    <property type="term" value="F:DNA-binding transcription factor activity"/>
    <property type="evidence" value="ECO:0007669"/>
    <property type="project" value="InterPro"/>
</dbReference>
<name>A0A090RYS8_9VIBR</name>
<dbReference type="InterPro" id="IPR036390">
    <property type="entry name" value="WH_DNA-bd_sf"/>
</dbReference>
<comment type="caution">
    <text evidence="5">The sequence shown here is derived from an EMBL/GenBank/DDBJ whole genome shotgun (WGS) entry which is preliminary data.</text>
</comment>
<evidence type="ECO:0000313" key="5">
    <source>
        <dbReference type="EMBL" id="GAL20441.1"/>
    </source>
</evidence>
<evidence type="ECO:0000256" key="1">
    <source>
        <dbReference type="ARBA" id="ARBA00023015"/>
    </source>
</evidence>
<dbReference type="GO" id="GO:0003677">
    <property type="term" value="F:DNA binding"/>
    <property type="evidence" value="ECO:0007669"/>
    <property type="project" value="UniProtKB-KW"/>
</dbReference>
<sequence length="221" mass="25144">MESTKESIHVKISSEIAKNIITGQYSNCSLPTEMELSSHYSVSRNSVREALKILASKGLLCSKQKAGTKVTPRSEWNFLDPQLYEWFSELPEMEGVIAKFIRMQKLLIPEACADAALNATGEQRVQLSRVFQAFSTHIRESENDLLSSKPLLSSFYRTLFIASNNELFSPYAKILDILFHSKDYQLSQPTINTLEIYQKIYDSIMIADEMSARKAARKLFN</sequence>
<organism evidence="5 6">
    <name type="scientific">Vibrio maritimus</name>
    <dbReference type="NCBI Taxonomy" id="990268"/>
    <lineage>
        <taxon>Bacteria</taxon>
        <taxon>Pseudomonadati</taxon>
        <taxon>Pseudomonadota</taxon>
        <taxon>Gammaproteobacteria</taxon>
        <taxon>Vibrionales</taxon>
        <taxon>Vibrionaceae</taxon>
        <taxon>Vibrio</taxon>
    </lineage>
</organism>
<dbReference type="STRING" id="990268.JCM19235_3443"/>
<keyword evidence="2" id="KW-0238">DNA-binding</keyword>
<dbReference type="PANTHER" id="PTHR43537">
    <property type="entry name" value="TRANSCRIPTIONAL REGULATOR, GNTR FAMILY"/>
    <property type="match status" value="1"/>
</dbReference>
<feature type="domain" description="HTH gntR-type" evidence="4">
    <location>
        <begin position="6"/>
        <end position="73"/>
    </location>
</feature>
<proteinExistence type="predicted"/>
<dbReference type="Gene3D" id="1.20.120.530">
    <property type="entry name" value="GntR ligand-binding domain-like"/>
    <property type="match status" value="1"/>
</dbReference>
<dbReference type="SUPFAM" id="SSF46785">
    <property type="entry name" value="Winged helix' DNA-binding domain"/>
    <property type="match status" value="1"/>
</dbReference>
<dbReference type="Pfam" id="PF00392">
    <property type="entry name" value="GntR"/>
    <property type="match status" value="1"/>
</dbReference>
<dbReference type="PANTHER" id="PTHR43537:SF44">
    <property type="entry name" value="GNTR FAMILY REGULATORY PROTEIN"/>
    <property type="match status" value="1"/>
</dbReference>
<dbReference type="InterPro" id="IPR008920">
    <property type="entry name" value="TF_FadR/GntR_C"/>
</dbReference>
<reference evidence="5 6" key="1">
    <citation type="submission" date="2014-09" db="EMBL/GenBank/DDBJ databases">
        <title>Vibrio maritimus JCM 19235. (C45) whole genome shotgun sequence.</title>
        <authorList>
            <person name="Sawabe T."/>
            <person name="Meirelles P."/>
            <person name="Nakanishi M."/>
            <person name="Sayaka M."/>
            <person name="Hattori M."/>
            <person name="Ohkuma M."/>
        </authorList>
    </citation>
    <scope>NUCLEOTIDE SEQUENCE [LARGE SCALE GENOMIC DNA]</scope>
    <source>
        <strain evidence="6">JCM19235</strain>
    </source>
</reference>
<dbReference type="Gene3D" id="1.10.10.10">
    <property type="entry name" value="Winged helix-like DNA-binding domain superfamily/Winged helix DNA-binding domain"/>
    <property type="match status" value="1"/>
</dbReference>
<dbReference type="AlphaFoldDB" id="A0A090RYS8"/>
<dbReference type="RefSeq" id="WP_042474682.1">
    <property type="nucleotide sequence ID" value="NZ_CP090439.1"/>
</dbReference>
<dbReference type="InterPro" id="IPR000524">
    <property type="entry name" value="Tscrpt_reg_HTH_GntR"/>
</dbReference>
<evidence type="ECO:0000259" key="4">
    <source>
        <dbReference type="PROSITE" id="PS50949"/>
    </source>
</evidence>
<keyword evidence="3" id="KW-0804">Transcription</keyword>
<accession>A0A090RYS8</accession>